<organism evidence="2 3">
    <name type="scientific">Thalassobacterium sedimentorum</name>
    <dbReference type="NCBI Taxonomy" id="3041258"/>
    <lineage>
        <taxon>Bacteria</taxon>
        <taxon>Pseudomonadati</taxon>
        <taxon>Verrucomicrobiota</taxon>
        <taxon>Opitutia</taxon>
        <taxon>Puniceicoccales</taxon>
        <taxon>Coraliomargaritaceae</taxon>
        <taxon>Thalassobacterium</taxon>
    </lineage>
</organism>
<comment type="caution">
    <text evidence="2">The sequence shown here is derived from an EMBL/GenBank/DDBJ whole genome shotgun (WGS) entry which is preliminary data.</text>
</comment>
<keyword evidence="3" id="KW-1185">Reference proteome</keyword>
<evidence type="ECO:0000313" key="2">
    <source>
        <dbReference type="EMBL" id="MDQ8192901.1"/>
    </source>
</evidence>
<accession>A0ABU1ADX3</accession>
<name>A0ABU1ADX3_9BACT</name>
<gene>
    <name evidence="2" type="ORF">QEH59_00590</name>
</gene>
<dbReference type="EMBL" id="JARXIC010000001">
    <property type="protein sequence ID" value="MDQ8192901.1"/>
    <property type="molecule type" value="Genomic_DNA"/>
</dbReference>
<evidence type="ECO:0008006" key="4">
    <source>
        <dbReference type="Google" id="ProtNLM"/>
    </source>
</evidence>
<feature type="chain" id="PRO_5046001581" description="PEP-CTERM sorting domain-containing protein" evidence="1">
    <location>
        <begin position="32"/>
        <end position="290"/>
    </location>
</feature>
<proteinExistence type="predicted"/>
<evidence type="ECO:0000313" key="3">
    <source>
        <dbReference type="Proteomes" id="UP001243717"/>
    </source>
</evidence>
<dbReference type="Proteomes" id="UP001243717">
    <property type="component" value="Unassembled WGS sequence"/>
</dbReference>
<protein>
    <recommendedName>
        <fullName evidence="4">PEP-CTERM sorting domain-containing protein</fullName>
    </recommendedName>
</protein>
<dbReference type="RefSeq" id="WP_308983410.1">
    <property type="nucleotide sequence ID" value="NZ_JARXIC010000001.1"/>
</dbReference>
<sequence length="290" mass="31146">MIHISTSSLFLTKKIAVLALSSLGIASIAQAYSYDFEGLTTDGSSINGNGNANASGWYGSNYVSSAYGVSASTENSPWSAGSGSLLQSFDSTVTPPSGVFKPSPYLYFTDHTGTTTGSPSTSVTGALGASMTGSGYSMSWDFKTTNVESQPVFVLADSSGTEVITLDVRQASSNVLRYYDGATEMLDDTPILDDTWYRFEIIDIDVLNDTYGFNVYEWNGTGGTVIASASDLDFRSDVSDLDMFRMKVNSNATTEYYLDNVSIIPEIRSFSMLLGLSACLSVVVLKRRRS</sequence>
<keyword evidence="1" id="KW-0732">Signal</keyword>
<evidence type="ECO:0000256" key="1">
    <source>
        <dbReference type="SAM" id="SignalP"/>
    </source>
</evidence>
<reference evidence="2 3" key="1">
    <citation type="submission" date="2023-04" db="EMBL/GenBank/DDBJ databases">
        <title>A novel bacteria isolated from coastal sediment.</title>
        <authorList>
            <person name="Liu X.-J."/>
            <person name="Du Z.-J."/>
        </authorList>
    </citation>
    <scope>NUCLEOTIDE SEQUENCE [LARGE SCALE GENOMIC DNA]</scope>
    <source>
        <strain evidence="2 3">SDUM461004</strain>
    </source>
</reference>
<feature type="signal peptide" evidence="1">
    <location>
        <begin position="1"/>
        <end position="31"/>
    </location>
</feature>